<dbReference type="GO" id="GO:0000140">
    <property type="term" value="F:acylglycerone-phosphate reductase (NADP+) activity"/>
    <property type="evidence" value="ECO:0007669"/>
    <property type="project" value="TreeGrafter"/>
</dbReference>
<gene>
    <name evidence="5" type="ORF">CSUB01_04809</name>
</gene>
<dbReference type="EMBL" id="JMSE01000625">
    <property type="protein sequence ID" value="KDN68709.1"/>
    <property type="molecule type" value="Genomic_DNA"/>
</dbReference>
<evidence type="ECO:0000256" key="2">
    <source>
        <dbReference type="ARBA" id="ARBA00022857"/>
    </source>
</evidence>
<dbReference type="SUPFAM" id="SSF51735">
    <property type="entry name" value="NAD(P)-binding Rossmann-fold domains"/>
    <property type="match status" value="1"/>
</dbReference>
<dbReference type="Pfam" id="PF00106">
    <property type="entry name" value="adh_short"/>
    <property type="match status" value="1"/>
</dbReference>
<proteinExistence type="inferred from homology"/>
<accession>A0A066XM57</accession>
<reference evidence="6" key="1">
    <citation type="journal article" date="2014" name="Genome Announc.">
        <title>Draft genome sequence of Colletotrichum sublineola, a destructive pathogen of cultivated sorghum.</title>
        <authorList>
            <person name="Baroncelli R."/>
            <person name="Sanz-Martin J.M."/>
            <person name="Rech G.E."/>
            <person name="Sukno S.A."/>
            <person name="Thon M.R."/>
        </authorList>
    </citation>
    <scope>NUCLEOTIDE SEQUENCE [LARGE SCALE GENOMIC DNA]</scope>
    <source>
        <strain evidence="6">TX430BB</strain>
    </source>
</reference>
<dbReference type="CDD" id="cd05374">
    <property type="entry name" value="17beta-HSD-like_SDR_c"/>
    <property type="match status" value="1"/>
</dbReference>
<comment type="similarity">
    <text evidence="1 4">Belongs to the short-chain dehydrogenases/reductases (SDR) family.</text>
</comment>
<evidence type="ECO:0000256" key="3">
    <source>
        <dbReference type="ARBA" id="ARBA00023002"/>
    </source>
</evidence>
<dbReference type="PRINTS" id="PR00081">
    <property type="entry name" value="GDHRDH"/>
</dbReference>
<dbReference type="GO" id="GO:0006654">
    <property type="term" value="P:phosphatidic acid biosynthetic process"/>
    <property type="evidence" value="ECO:0007669"/>
    <property type="project" value="TreeGrafter"/>
</dbReference>
<dbReference type="InterPro" id="IPR020904">
    <property type="entry name" value="Sc_DH/Rdtase_CS"/>
</dbReference>
<evidence type="ECO:0000256" key="1">
    <source>
        <dbReference type="ARBA" id="ARBA00006484"/>
    </source>
</evidence>
<keyword evidence="3" id="KW-0560">Oxidoreductase</keyword>
<dbReference type="PROSITE" id="PS00061">
    <property type="entry name" value="ADH_SHORT"/>
    <property type="match status" value="1"/>
</dbReference>
<dbReference type="InterPro" id="IPR002347">
    <property type="entry name" value="SDR_fam"/>
</dbReference>
<dbReference type="OMA" id="GGTPDWF"/>
<sequence>MLAKQSEGLVRRSTYLERAPFTRKFLSPLQRSATDRITGNMAIPANAKTVLITGCTPGGIGHALAKEFHAKGLHVIATARRPEVLQDLSDLGLLTLPLDVTNAESIAACKKSVAKLTGGRLDFLVNNAGLTHTIPATDIDMDEVRQTFETNVFGVMAMVQAFVPMLIPTRGLIIMISSLSAISPYVFGSVYTATKGALNSYSRTLRQELRPFGVRVMISMTGTVKSQIAKLNRELPPNSLYARAKDIYAKRLTFSQDNVTIPAEDFARRLVAEAMKGEGWLGGWLGGATNWFWAGGMAGSVWLARLLFGEWLLDELAYRKFELSKFEAIVRNEGVKRLD</sequence>
<dbReference type="GO" id="GO:0005783">
    <property type="term" value="C:endoplasmic reticulum"/>
    <property type="evidence" value="ECO:0007669"/>
    <property type="project" value="TreeGrafter"/>
</dbReference>
<dbReference type="AlphaFoldDB" id="A0A066XM57"/>
<dbReference type="InterPro" id="IPR036291">
    <property type="entry name" value="NAD(P)-bd_dom_sf"/>
</dbReference>
<dbReference type="Gene3D" id="3.40.50.720">
    <property type="entry name" value="NAD(P)-binding Rossmann-like Domain"/>
    <property type="match status" value="1"/>
</dbReference>
<dbReference type="FunFam" id="3.40.50.720:FF:000261">
    <property type="entry name" value="NADPH-dependent 1-acyldihydroxyacetone phosphate reductase"/>
    <property type="match status" value="1"/>
</dbReference>
<dbReference type="PANTHER" id="PTHR44169">
    <property type="entry name" value="NADPH-DEPENDENT 1-ACYLDIHYDROXYACETONE PHOSPHATE REDUCTASE"/>
    <property type="match status" value="1"/>
</dbReference>
<name>A0A066XM57_COLSU</name>
<keyword evidence="6" id="KW-1185">Reference proteome</keyword>
<dbReference type="STRING" id="1173701.A0A066XM57"/>
<evidence type="ECO:0000313" key="6">
    <source>
        <dbReference type="Proteomes" id="UP000027238"/>
    </source>
</evidence>
<dbReference type="GO" id="GO:0004806">
    <property type="term" value="F:triacylglycerol lipase activity"/>
    <property type="evidence" value="ECO:0007669"/>
    <property type="project" value="TreeGrafter"/>
</dbReference>
<dbReference type="HOGENOM" id="CLU_010194_2_9_1"/>
<dbReference type="OrthoDB" id="2102561at2759"/>
<organism evidence="5 6">
    <name type="scientific">Colletotrichum sublineola</name>
    <name type="common">Sorghum anthracnose fungus</name>
    <dbReference type="NCBI Taxonomy" id="1173701"/>
    <lineage>
        <taxon>Eukaryota</taxon>
        <taxon>Fungi</taxon>
        <taxon>Dikarya</taxon>
        <taxon>Ascomycota</taxon>
        <taxon>Pezizomycotina</taxon>
        <taxon>Sordariomycetes</taxon>
        <taxon>Hypocreomycetidae</taxon>
        <taxon>Glomerellales</taxon>
        <taxon>Glomerellaceae</taxon>
        <taxon>Colletotrichum</taxon>
        <taxon>Colletotrichum graminicola species complex</taxon>
    </lineage>
</organism>
<dbReference type="GO" id="GO:0005811">
    <property type="term" value="C:lipid droplet"/>
    <property type="evidence" value="ECO:0007669"/>
    <property type="project" value="TreeGrafter"/>
</dbReference>
<evidence type="ECO:0000313" key="5">
    <source>
        <dbReference type="EMBL" id="KDN68709.1"/>
    </source>
</evidence>
<keyword evidence="2" id="KW-0521">NADP</keyword>
<dbReference type="GO" id="GO:0019433">
    <property type="term" value="P:triglyceride catabolic process"/>
    <property type="evidence" value="ECO:0007669"/>
    <property type="project" value="TreeGrafter"/>
</dbReference>
<comment type="caution">
    <text evidence="5">The sequence shown here is derived from an EMBL/GenBank/DDBJ whole genome shotgun (WGS) entry which is preliminary data.</text>
</comment>
<dbReference type="eggNOG" id="KOG1209">
    <property type="taxonomic scope" value="Eukaryota"/>
</dbReference>
<dbReference type="PRINTS" id="PR00080">
    <property type="entry name" value="SDRFAMILY"/>
</dbReference>
<protein>
    <submittedName>
        <fullName evidence="5">Putative short chain dehydrogenase</fullName>
    </submittedName>
</protein>
<evidence type="ECO:0000256" key="4">
    <source>
        <dbReference type="RuleBase" id="RU000363"/>
    </source>
</evidence>
<dbReference type="PANTHER" id="PTHR44169:SF6">
    <property type="entry name" value="NADPH-DEPENDENT 1-ACYLDIHYDROXYACETONE PHOSPHATE REDUCTASE"/>
    <property type="match status" value="1"/>
</dbReference>
<dbReference type="Proteomes" id="UP000027238">
    <property type="component" value="Unassembled WGS sequence"/>
</dbReference>